<feature type="domain" description="VPS37 C-terminal" evidence="9">
    <location>
        <begin position="251"/>
        <end position="335"/>
    </location>
</feature>
<proteinExistence type="inferred from homology"/>
<dbReference type="OMA" id="HPWCNEH"/>
<keyword evidence="3 6" id="KW-0813">Transport</keyword>
<evidence type="ECO:0000256" key="5">
    <source>
        <dbReference type="ARBA" id="ARBA00022927"/>
    </source>
</evidence>
<sequence>MSADMAMKMKQIAGLKSRFSNTQEIAKDSTFKITLTDKLSLFISLPVNFPNSGPSYFIEGYGNHIDIPSPGGPWTKHSSLSNLTLEIFQQIKNNTQLLIDYESRLKSINVTNSPPPPYAVSKISPTNSQTNINSSGGMKPMDIGSSGGKSTQQPPPPYKDQTAASKPYTIPGSFPDLKNKSKEELEELLTNEDMIKAYLFSFDEVSTLSAEKESHLENSEILTTATDALQKQIDEQKKKLDDQNKMYTELNQEYQKLKDKKESYDKLNSIPILLDKLSDLISNSEMESDSISQSFLDGSIDLKEFKKKFKEVRTLYHSRQGIKEKHMQILHNGHQ</sequence>
<dbReference type="PANTHER" id="PTHR13678:SF2">
    <property type="entry name" value="VACUOLAR PROTEIN SORTING-ASSOCIATED PROTEIN 37A"/>
    <property type="match status" value="1"/>
</dbReference>
<evidence type="ECO:0000256" key="4">
    <source>
        <dbReference type="ARBA" id="ARBA00022753"/>
    </source>
</evidence>
<gene>
    <name evidence="10" type="ORF">DLAC_11706</name>
</gene>
<dbReference type="EMBL" id="LODT01000035">
    <property type="protein sequence ID" value="KYQ91131.1"/>
    <property type="molecule type" value="Genomic_DNA"/>
</dbReference>
<name>A0A151ZB20_TIELA</name>
<feature type="region of interest" description="Disordered" evidence="8">
    <location>
        <begin position="110"/>
        <end position="179"/>
    </location>
</feature>
<dbReference type="Pfam" id="PF07200">
    <property type="entry name" value="Mod_r"/>
    <property type="match status" value="1"/>
</dbReference>
<dbReference type="GO" id="GO:0000813">
    <property type="term" value="C:ESCRT I complex"/>
    <property type="evidence" value="ECO:0007669"/>
    <property type="project" value="TreeGrafter"/>
</dbReference>
<evidence type="ECO:0000256" key="6">
    <source>
        <dbReference type="PROSITE-ProRule" id="PRU00646"/>
    </source>
</evidence>
<evidence type="ECO:0000256" key="8">
    <source>
        <dbReference type="SAM" id="MobiDB-lite"/>
    </source>
</evidence>
<dbReference type="GO" id="GO:0006612">
    <property type="term" value="P:protein targeting to membrane"/>
    <property type="evidence" value="ECO:0007669"/>
    <property type="project" value="TreeGrafter"/>
</dbReference>
<dbReference type="STRING" id="361077.A0A151ZB20"/>
<dbReference type="FunCoup" id="A0A151ZB20">
    <property type="interactions" value="73"/>
</dbReference>
<evidence type="ECO:0000256" key="2">
    <source>
        <dbReference type="ARBA" id="ARBA00007617"/>
    </source>
</evidence>
<reference evidence="10 11" key="1">
    <citation type="submission" date="2015-12" db="EMBL/GenBank/DDBJ databases">
        <title>Dictyostelia acquired genes for synthesis and detection of signals that induce cell-type specialization by lateral gene transfer from prokaryotes.</title>
        <authorList>
            <person name="Gloeckner G."/>
            <person name="Schaap P."/>
        </authorList>
    </citation>
    <scope>NUCLEOTIDE SEQUENCE [LARGE SCALE GENOMIC DNA]</scope>
    <source>
        <strain evidence="10 11">TK</strain>
    </source>
</reference>
<protein>
    <recommendedName>
        <fullName evidence="9">VPS37 C-terminal domain-containing protein</fullName>
    </recommendedName>
</protein>
<keyword evidence="7" id="KW-0175">Coiled coil</keyword>
<evidence type="ECO:0000256" key="7">
    <source>
        <dbReference type="SAM" id="Coils"/>
    </source>
</evidence>
<dbReference type="GO" id="GO:0006623">
    <property type="term" value="P:protein targeting to vacuole"/>
    <property type="evidence" value="ECO:0007669"/>
    <property type="project" value="TreeGrafter"/>
</dbReference>
<dbReference type="SUPFAM" id="SSF140111">
    <property type="entry name" value="Endosomal sorting complex assembly domain"/>
    <property type="match status" value="1"/>
</dbReference>
<keyword evidence="11" id="KW-1185">Reference proteome</keyword>
<evidence type="ECO:0000256" key="3">
    <source>
        <dbReference type="ARBA" id="ARBA00022448"/>
    </source>
</evidence>
<evidence type="ECO:0000313" key="11">
    <source>
        <dbReference type="Proteomes" id="UP000076078"/>
    </source>
</evidence>
<dbReference type="Gene3D" id="1.10.287.660">
    <property type="entry name" value="Helix hairpin bin"/>
    <property type="match status" value="1"/>
</dbReference>
<evidence type="ECO:0000259" key="9">
    <source>
        <dbReference type="PROSITE" id="PS51314"/>
    </source>
</evidence>
<organism evidence="10 11">
    <name type="scientific">Tieghemostelium lacteum</name>
    <name type="common">Slime mold</name>
    <name type="synonym">Dictyostelium lacteum</name>
    <dbReference type="NCBI Taxonomy" id="361077"/>
    <lineage>
        <taxon>Eukaryota</taxon>
        <taxon>Amoebozoa</taxon>
        <taxon>Evosea</taxon>
        <taxon>Eumycetozoa</taxon>
        <taxon>Dictyostelia</taxon>
        <taxon>Dictyosteliales</taxon>
        <taxon>Raperosteliaceae</taxon>
        <taxon>Tieghemostelium</taxon>
    </lineage>
</organism>
<dbReference type="Proteomes" id="UP000076078">
    <property type="component" value="Unassembled WGS sequence"/>
</dbReference>
<evidence type="ECO:0000313" key="10">
    <source>
        <dbReference type="EMBL" id="KYQ91131.1"/>
    </source>
</evidence>
<feature type="coiled-coil region" evidence="7">
    <location>
        <begin position="226"/>
        <end position="267"/>
    </location>
</feature>
<dbReference type="InterPro" id="IPR009851">
    <property type="entry name" value="Mod_r"/>
</dbReference>
<dbReference type="PROSITE" id="PS51314">
    <property type="entry name" value="VPS37_C"/>
    <property type="match status" value="1"/>
</dbReference>
<keyword evidence="4" id="KW-0967">Endosome</keyword>
<dbReference type="AlphaFoldDB" id="A0A151ZB20"/>
<dbReference type="GO" id="GO:0043162">
    <property type="term" value="P:ubiquitin-dependent protein catabolic process via the multivesicular body sorting pathway"/>
    <property type="evidence" value="ECO:0007669"/>
    <property type="project" value="TreeGrafter"/>
</dbReference>
<comment type="caution">
    <text evidence="10">The sequence shown here is derived from an EMBL/GenBank/DDBJ whole genome shotgun (WGS) entry which is preliminary data.</text>
</comment>
<comment type="similarity">
    <text evidence="2">Belongs to the VPS37 family.</text>
</comment>
<accession>A0A151ZB20</accession>
<feature type="compositionally biased region" description="Polar residues" evidence="8">
    <location>
        <begin position="123"/>
        <end position="136"/>
    </location>
</feature>
<dbReference type="InParanoid" id="A0A151ZB20"/>
<dbReference type="InterPro" id="IPR029012">
    <property type="entry name" value="Helix_hairpin_bin_sf"/>
</dbReference>
<comment type="subcellular location">
    <subcellularLocation>
        <location evidence="1">Endosome</location>
    </subcellularLocation>
</comment>
<keyword evidence="5 6" id="KW-0653">Protein transport</keyword>
<dbReference type="OrthoDB" id="10260857at2759"/>
<evidence type="ECO:0000256" key="1">
    <source>
        <dbReference type="ARBA" id="ARBA00004177"/>
    </source>
</evidence>
<dbReference type="PANTHER" id="PTHR13678">
    <property type="entry name" value="VACUOLAR PROTEIN SORTING-ASSOCIATED PROTEIN 37"/>
    <property type="match status" value="1"/>
</dbReference>
<dbReference type="InterPro" id="IPR037202">
    <property type="entry name" value="ESCRT_assembly_dom"/>
</dbReference>